<evidence type="ECO:0008006" key="5">
    <source>
        <dbReference type="Google" id="ProtNLM"/>
    </source>
</evidence>
<feature type="compositionally biased region" description="Basic residues" evidence="1">
    <location>
        <begin position="58"/>
        <end position="68"/>
    </location>
</feature>
<dbReference type="EMBL" id="BSYO01000025">
    <property type="protein sequence ID" value="GMH22605.1"/>
    <property type="molecule type" value="Genomic_DNA"/>
</dbReference>
<feature type="chain" id="PRO_5042191886" description="Prolamin-like domain-containing protein" evidence="2">
    <location>
        <begin position="21"/>
        <end position="189"/>
    </location>
</feature>
<sequence length="189" mass="20556">MTTISMSLMLLAVLITAVAAARNEPMPPDSPVQIPSQDGEPMPPDHPVDVSEPVPPDHHHHHHCHHKKGHDDQISDQDGEPDHIHHCHHKKSHSKPPKVAPELPPVNAPEAKASFFEDLAALRRCFENSIQPVPGCTDELLKSLDTGNSQVSPACHDVIRSLSDECSKMIFADAPPDLVKVLRSGGGEN</sequence>
<evidence type="ECO:0000313" key="3">
    <source>
        <dbReference type="EMBL" id="GMH22605.1"/>
    </source>
</evidence>
<proteinExistence type="predicted"/>
<keyword evidence="2" id="KW-0732">Signal</keyword>
<protein>
    <recommendedName>
        <fullName evidence="5">Prolamin-like domain-containing protein</fullName>
    </recommendedName>
</protein>
<comment type="caution">
    <text evidence="3">The sequence shown here is derived from an EMBL/GenBank/DDBJ whole genome shotgun (WGS) entry which is preliminary data.</text>
</comment>
<dbReference type="Proteomes" id="UP001279734">
    <property type="component" value="Unassembled WGS sequence"/>
</dbReference>
<evidence type="ECO:0000256" key="1">
    <source>
        <dbReference type="SAM" id="MobiDB-lite"/>
    </source>
</evidence>
<organism evidence="3 4">
    <name type="scientific">Nepenthes gracilis</name>
    <name type="common">Slender pitcher plant</name>
    <dbReference type="NCBI Taxonomy" id="150966"/>
    <lineage>
        <taxon>Eukaryota</taxon>
        <taxon>Viridiplantae</taxon>
        <taxon>Streptophyta</taxon>
        <taxon>Embryophyta</taxon>
        <taxon>Tracheophyta</taxon>
        <taxon>Spermatophyta</taxon>
        <taxon>Magnoliopsida</taxon>
        <taxon>eudicotyledons</taxon>
        <taxon>Gunneridae</taxon>
        <taxon>Pentapetalae</taxon>
        <taxon>Caryophyllales</taxon>
        <taxon>Nepenthaceae</taxon>
        <taxon>Nepenthes</taxon>
    </lineage>
</organism>
<name>A0AAD3Y027_NEPGR</name>
<keyword evidence="4" id="KW-1185">Reference proteome</keyword>
<gene>
    <name evidence="3" type="ORF">Nepgr_024448</name>
</gene>
<feature type="region of interest" description="Disordered" evidence="1">
    <location>
        <begin position="25"/>
        <end position="99"/>
    </location>
</feature>
<evidence type="ECO:0000256" key="2">
    <source>
        <dbReference type="SAM" id="SignalP"/>
    </source>
</evidence>
<reference evidence="3" key="1">
    <citation type="submission" date="2023-05" db="EMBL/GenBank/DDBJ databases">
        <title>Nepenthes gracilis genome sequencing.</title>
        <authorList>
            <person name="Fukushima K."/>
        </authorList>
    </citation>
    <scope>NUCLEOTIDE SEQUENCE</scope>
    <source>
        <strain evidence="3">SING2019-196</strain>
    </source>
</reference>
<feature type="signal peptide" evidence="2">
    <location>
        <begin position="1"/>
        <end position="20"/>
    </location>
</feature>
<accession>A0AAD3Y027</accession>
<feature type="compositionally biased region" description="Basic residues" evidence="1">
    <location>
        <begin position="85"/>
        <end position="96"/>
    </location>
</feature>
<dbReference type="AlphaFoldDB" id="A0AAD3Y027"/>
<evidence type="ECO:0000313" key="4">
    <source>
        <dbReference type="Proteomes" id="UP001279734"/>
    </source>
</evidence>